<name>A0A5C4VCH9_9ACTN</name>
<dbReference type="CDD" id="cd07377">
    <property type="entry name" value="WHTH_GntR"/>
    <property type="match status" value="1"/>
</dbReference>
<dbReference type="Pfam" id="PF07702">
    <property type="entry name" value="UTRA"/>
    <property type="match status" value="1"/>
</dbReference>
<evidence type="ECO:0000256" key="3">
    <source>
        <dbReference type="ARBA" id="ARBA00023163"/>
    </source>
</evidence>
<dbReference type="PRINTS" id="PR00035">
    <property type="entry name" value="HTHGNTR"/>
</dbReference>
<feature type="region of interest" description="Disordered" evidence="4">
    <location>
        <begin position="242"/>
        <end position="283"/>
    </location>
</feature>
<feature type="domain" description="HTH gntR-type" evidence="5">
    <location>
        <begin position="5"/>
        <end position="75"/>
    </location>
</feature>
<dbReference type="SUPFAM" id="SSF46785">
    <property type="entry name" value="Winged helix' DNA-binding domain"/>
    <property type="match status" value="1"/>
</dbReference>
<keyword evidence="3" id="KW-0804">Transcription</keyword>
<dbReference type="Gene3D" id="1.10.10.10">
    <property type="entry name" value="Winged helix-like DNA-binding domain superfamily/Winged helix DNA-binding domain"/>
    <property type="match status" value="1"/>
</dbReference>
<protein>
    <submittedName>
        <fullName evidence="6">GntR family transcriptional regulator</fullName>
    </submittedName>
</protein>
<reference evidence="6 7" key="1">
    <citation type="submission" date="2019-06" db="EMBL/GenBank/DDBJ databases">
        <title>Draft genome of Streptomyces sedi sp. JCM16909.</title>
        <authorList>
            <person name="Klykleung N."/>
            <person name="Tanasupawat S."/>
            <person name="Kudo T."/>
            <person name="Yuki M."/>
            <person name="Ohkuma M."/>
        </authorList>
    </citation>
    <scope>NUCLEOTIDE SEQUENCE [LARGE SCALE GENOMIC DNA]</scope>
    <source>
        <strain evidence="6 7">JCM 16909</strain>
    </source>
</reference>
<evidence type="ECO:0000256" key="4">
    <source>
        <dbReference type="SAM" id="MobiDB-lite"/>
    </source>
</evidence>
<dbReference type="PANTHER" id="PTHR44846:SF1">
    <property type="entry name" value="MANNOSYL-D-GLYCERATE TRANSPORT_METABOLISM SYSTEM REPRESSOR MNGR-RELATED"/>
    <property type="match status" value="1"/>
</dbReference>
<comment type="caution">
    <text evidence="6">The sequence shown here is derived from an EMBL/GenBank/DDBJ whole genome shotgun (WGS) entry which is preliminary data.</text>
</comment>
<dbReference type="SMART" id="SM00345">
    <property type="entry name" value="HTH_GNTR"/>
    <property type="match status" value="1"/>
</dbReference>
<dbReference type="Pfam" id="PF00392">
    <property type="entry name" value="GntR"/>
    <property type="match status" value="1"/>
</dbReference>
<dbReference type="PROSITE" id="PS50949">
    <property type="entry name" value="HTH_GNTR"/>
    <property type="match status" value="1"/>
</dbReference>
<dbReference type="EMBL" id="VDGT01000002">
    <property type="protein sequence ID" value="TNM33581.1"/>
    <property type="molecule type" value="Genomic_DNA"/>
</dbReference>
<evidence type="ECO:0000256" key="1">
    <source>
        <dbReference type="ARBA" id="ARBA00023015"/>
    </source>
</evidence>
<evidence type="ECO:0000256" key="2">
    <source>
        <dbReference type="ARBA" id="ARBA00023125"/>
    </source>
</evidence>
<dbReference type="AlphaFoldDB" id="A0A5C4VCH9"/>
<gene>
    <name evidence="6" type="ORF">FH715_04325</name>
</gene>
<dbReference type="GO" id="GO:0003677">
    <property type="term" value="F:DNA binding"/>
    <property type="evidence" value="ECO:0007669"/>
    <property type="project" value="UniProtKB-KW"/>
</dbReference>
<evidence type="ECO:0000313" key="7">
    <source>
        <dbReference type="Proteomes" id="UP000311713"/>
    </source>
</evidence>
<sequence length="283" mass="30617">MTRRSPGAVLKRDRVREHLLELIEERRPGDPIPSERLLCARLEVSRPTLRVVVDELVATGQLVREHGRGMFIAPGKITQELVPGVGDSLTAPLASGSWSSRVLQFAVQAAGPRVGRKLRRSPAERVFAVARLRLVESVPMAIEYLHLPVAVVPGLKESDLAVGDLYDHLRERHGVQVGEATQSIEPTVVSEAEAGLLDVPPFSPALLFGRVTSDIFGRAVEYCHSLYRGDRYRIVSRLSLRDGSPSGTASPPGGGHHPGIPPGDTATVRPVLSATSGDIHRTD</sequence>
<proteinExistence type="predicted"/>
<dbReference type="InterPro" id="IPR011663">
    <property type="entry name" value="UTRA"/>
</dbReference>
<accession>A0A5C4VCH9</accession>
<dbReference type="InterPro" id="IPR036390">
    <property type="entry name" value="WH_DNA-bd_sf"/>
</dbReference>
<keyword evidence="2" id="KW-0238">DNA-binding</keyword>
<dbReference type="SUPFAM" id="SSF64288">
    <property type="entry name" value="Chorismate lyase-like"/>
    <property type="match status" value="1"/>
</dbReference>
<evidence type="ECO:0000259" key="5">
    <source>
        <dbReference type="PROSITE" id="PS50949"/>
    </source>
</evidence>
<dbReference type="Proteomes" id="UP000311713">
    <property type="component" value="Unassembled WGS sequence"/>
</dbReference>
<dbReference type="InterPro" id="IPR050679">
    <property type="entry name" value="Bact_HTH_transcr_reg"/>
</dbReference>
<dbReference type="PANTHER" id="PTHR44846">
    <property type="entry name" value="MANNOSYL-D-GLYCERATE TRANSPORT/METABOLISM SYSTEM REPRESSOR MNGR-RELATED"/>
    <property type="match status" value="1"/>
</dbReference>
<dbReference type="InterPro" id="IPR000524">
    <property type="entry name" value="Tscrpt_reg_HTH_GntR"/>
</dbReference>
<evidence type="ECO:0000313" key="6">
    <source>
        <dbReference type="EMBL" id="TNM33581.1"/>
    </source>
</evidence>
<dbReference type="InterPro" id="IPR028978">
    <property type="entry name" value="Chorismate_lyase_/UTRA_dom_sf"/>
</dbReference>
<dbReference type="GO" id="GO:0003700">
    <property type="term" value="F:DNA-binding transcription factor activity"/>
    <property type="evidence" value="ECO:0007669"/>
    <property type="project" value="InterPro"/>
</dbReference>
<dbReference type="Gene3D" id="3.40.1410.10">
    <property type="entry name" value="Chorismate lyase-like"/>
    <property type="match status" value="1"/>
</dbReference>
<dbReference type="InterPro" id="IPR036388">
    <property type="entry name" value="WH-like_DNA-bd_sf"/>
</dbReference>
<keyword evidence="1" id="KW-0805">Transcription regulation</keyword>
<keyword evidence="7" id="KW-1185">Reference proteome</keyword>
<dbReference type="SMART" id="SM00866">
    <property type="entry name" value="UTRA"/>
    <property type="match status" value="1"/>
</dbReference>
<dbReference type="RefSeq" id="WP_139640816.1">
    <property type="nucleotide sequence ID" value="NZ_BAAAZS010000006.1"/>
</dbReference>
<organism evidence="6 7">
    <name type="scientific">Streptomyces sedi</name>
    <dbReference type="NCBI Taxonomy" id="555059"/>
    <lineage>
        <taxon>Bacteria</taxon>
        <taxon>Bacillati</taxon>
        <taxon>Actinomycetota</taxon>
        <taxon>Actinomycetes</taxon>
        <taxon>Kitasatosporales</taxon>
        <taxon>Streptomycetaceae</taxon>
        <taxon>Streptomyces</taxon>
    </lineage>
</organism>
<dbReference type="OrthoDB" id="8584262at2"/>
<dbReference type="GO" id="GO:0045892">
    <property type="term" value="P:negative regulation of DNA-templated transcription"/>
    <property type="evidence" value="ECO:0007669"/>
    <property type="project" value="TreeGrafter"/>
</dbReference>